<dbReference type="SUPFAM" id="SSF57667">
    <property type="entry name" value="beta-beta-alpha zinc fingers"/>
    <property type="match status" value="1"/>
</dbReference>
<dbReference type="Proteomes" id="UP000265120">
    <property type="component" value="Chromosome 5"/>
</dbReference>
<dbReference type="Ensembl" id="ENSCSET00000022859.1">
    <property type="protein sequence ID" value="ENSCSEP00000022569.1"/>
    <property type="gene ID" value="ENSCSEG00000014378.1"/>
</dbReference>
<accession>A0A3P8W7E1</accession>
<dbReference type="STRING" id="244447.ENSCSEP00000022569"/>
<dbReference type="Pfam" id="PF02165">
    <property type="entry name" value="WT1"/>
    <property type="match status" value="2"/>
</dbReference>
<dbReference type="GO" id="GO:0005737">
    <property type="term" value="C:cytoplasm"/>
    <property type="evidence" value="ECO:0007669"/>
    <property type="project" value="UniProtKB-SubCell"/>
</dbReference>
<dbReference type="GO" id="GO:0003677">
    <property type="term" value="F:DNA binding"/>
    <property type="evidence" value="ECO:0007669"/>
    <property type="project" value="UniProtKB-KW"/>
</dbReference>
<reference evidence="4" key="3">
    <citation type="submission" date="2025-09" db="UniProtKB">
        <authorList>
            <consortium name="Ensembl"/>
        </authorList>
    </citation>
    <scope>IDENTIFICATION</scope>
</reference>
<dbReference type="PROSITE" id="PS00028">
    <property type="entry name" value="ZINC_FINGER_C2H2_1"/>
    <property type="match status" value="1"/>
</dbReference>
<protein>
    <submittedName>
        <fullName evidence="4">WT1 transcription factor b</fullName>
    </submittedName>
</protein>
<keyword evidence="5" id="KW-1185">Reference proteome</keyword>
<dbReference type="PROSITE" id="PS50157">
    <property type="entry name" value="ZINC_FINGER_C2H2_2"/>
    <property type="match status" value="1"/>
</dbReference>
<proteinExistence type="predicted"/>
<dbReference type="InterPro" id="IPR013087">
    <property type="entry name" value="Znf_C2H2_type"/>
</dbReference>
<dbReference type="GO" id="GO:0008270">
    <property type="term" value="F:zinc ion binding"/>
    <property type="evidence" value="ECO:0007669"/>
    <property type="project" value="UniProtKB-KW"/>
</dbReference>
<dbReference type="GeneTree" id="ENSGT00940000156734"/>
<evidence type="ECO:0000256" key="1">
    <source>
        <dbReference type="ARBA" id="ARBA00004324"/>
    </source>
</evidence>
<keyword evidence="2" id="KW-0862">Zinc</keyword>
<evidence type="ECO:0000313" key="4">
    <source>
        <dbReference type="Ensembl" id="ENSCSEP00000022569.1"/>
    </source>
</evidence>
<evidence type="ECO:0000259" key="3">
    <source>
        <dbReference type="PROSITE" id="PS50157"/>
    </source>
</evidence>
<organism evidence="4 5">
    <name type="scientific">Cynoglossus semilaevis</name>
    <name type="common">Tongue sole</name>
    <dbReference type="NCBI Taxonomy" id="244447"/>
    <lineage>
        <taxon>Eukaryota</taxon>
        <taxon>Metazoa</taxon>
        <taxon>Chordata</taxon>
        <taxon>Craniata</taxon>
        <taxon>Vertebrata</taxon>
        <taxon>Euteleostomi</taxon>
        <taxon>Actinopterygii</taxon>
        <taxon>Neopterygii</taxon>
        <taxon>Teleostei</taxon>
        <taxon>Neoteleostei</taxon>
        <taxon>Acanthomorphata</taxon>
        <taxon>Carangaria</taxon>
        <taxon>Pleuronectiformes</taxon>
        <taxon>Pleuronectoidei</taxon>
        <taxon>Cynoglossidae</taxon>
        <taxon>Cynoglossinae</taxon>
        <taxon>Cynoglossus</taxon>
    </lineage>
</organism>
<dbReference type="GO" id="GO:0006355">
    <property type="term" value="P:regulation of DNA-templated transcription"/>
    <property type="evidence" value="ECO:0007669"/>
    <property type="project" value="InterPro"/>
</dbReference>
<feature type="domain" description="C2H2-type" evidence="3">
    <location>
        <begin position="274"/>
        <end position="303"/>
    </location>
</feature>
<dbReference type="GO" id="GO:0016607">
    <property type="term" value="C:nuclear speck"/>
    <property type="evidence" value="ECO:0007669"/>
    <property type="project" value="UniProtKB-SubCell"/>
</dbReference>
<reference evidence="4" key="2">
    <citation type="submission" date="2025-08" db="UniProtKB">
        <authorList>
            <consortium name="Ensembl"/>
        </authorList>
    </citation>
    <scope>IDENTIFICATION</scope>
</reference>
<evidence type="ECO:0000256" key="2">
    <source>
        <dbReference type="PROSITE-ProRule" id="PRU00042"/>
    </source>
</evidence>
<dbReference type="AlphaFoldDB" id="A0A3P8W7E1"/>
<dbReference type="InParanoid" id="A0A3P8W7E1"/>
<dbReference type="Gene3D" id="3.30.160.60">
    <property type="entry name" value="Classic Zinc Finger"/>
    <property type="match status" value="1"/>
</dbReference>
<reference evidence="4 5" key="1">
    <citation type="journal article" date="2014" name="Nat. Genet.">
        <title>Whole-genome sequence of a flatfish provides insights into ZW sex chromosome evolution and adaptation to a benthic lifestyle.</title>
        <authorList>
            <person name="Chen S."/>
            <person name="Zhang G."/>
            <person name="Shao C."/>
            <person name="Huang Q."/>
            <person name="Liu G."/>
            <person name="Zhang P."/>
            <person name="Song W."/>
            <person name="An N."/>
            <person name="Chalopin D."/>
            <person name="Volff J.N."/>
            <person name="Hong Y."/>
            <person name="Li Q."/>
            <person name="Sha Z."/>
            <person name="Zhou H."/>
            <person name="Xie M."/>
            <person name="Yu Q."/>
            <person name="Liu Y."/>
            <person name="Xiang H."/>
            <person name="Wang N."/>
            <person name="Wu K."/>
            <person name="Yang C."/>
            <person name="Zhou Q."/>
            <person name="Liao X."/>
            <person name="Yang L."/>
            <person name="Hu Q."/>
            <person name="Zhang J."/>
            <person name="Meng L."/>
            <person name="Jin L."/>
            <person name="Tian Y."/>
            <person name="Lian J."/>
            <person name="Yang J."/>
            <person name="Miao G."/>
            <person name="Liu S."/>
            <person name="Liang Z."/>
            <person name="Yan F."/>
            <person name="Li Y."/>
            <person name="Sun B."/>
            <person name="Zhang H."/>
            <person name="Zhang J."/>
            <person name="Zhu Y."/>
            <person name="Du M."/>
            <person name="Zhao Y."/>
            <person name="Schartl M."/>
            <person name="Tang Q."/>
            <person name="Wang J."/>
        </authorList>
    </citation>
    <scope>NUCLEOTIDE SEQUENCE</scope>
</reference>
<name>A0A3P8W7E1_CYNSE</name>
<dbReference type="InterPro" id="IPR000976">
    <property type="entry name" value="Wilms_tumour_N"/>
</dbReference>
<keyword evidence="2" id="KW-0479">Metal-binding</keyword>
<dbReference type="FunCoup" id="A0A3P8W7E1">
    <property type="interactions" value="911"/>
</dbReference>
<evidence type="ECO:0000313" key="5">
    <source>
        <dbReference type="Proteomes" id="UP000265120"/>
    </source>
</evidence>
<sequence>MSMEPDEVMSMGSDVRDFTLLTPAPLLPSLSAAGGGCGMSVNGGHWTDLHPTLPYSPVSYPSLMRQELGWGTEPLEDPHYGLGAFTVHFSGQFTGTGPYGVGATGEQTAGQPRTFPSGTYLSSCMDSPSGAWNQGDCGSHCLFFFFFFSSVEQQYAAPPSSPPPPMYGCHNLPDSCPNSQALLLRNYNRDNMHQMASQLECVTRQINTVTASMKNNNHNCSYDSEPTATPPPVLLSAEYHIHTHSVFREVQDVRRVPGTATPVTKSESIDKRPFSCTYPGCSKRYFKMSHLLTHGHKHTGSGG</sequence>
<comment type="subcellular location">
    <subcellularLocation>
        <location evidence="1">Nucleus speckle</location>
    </subcellularLocation>
</comment>
<dbReference type="InterPro" id="IPR036236">
    <property type="entry name" value="Znf_C2H2_sf"/>
</dbReference>
<keyword evidence="2" id="KW-0863">Zinc-finger</keyword>